<dbReference type="PANTHER" id="PTHR22911:SF76">
    <property type="entry name" value="EAMA DOMAIN-CONTAINING PROTEIN"/>
    <property type="match status" value="1"/>
</dbReference>
<feature type="transmembrane region" description="Helical" evidence="1">
    <location>
        <begin position="442"/>
        <end position="463"/>
    </location>
</feature>
<feature type="transmembrane region" description="Helical" evidence="1">
    <location>
        <begin position="409"/>
        <end position="430"/>
    </location>
</feature>
<evidence type="ECO:0000256" key="1">
    <source>
        <dbReference type="SAM" id="Phobius"/>
    </source>
</evidence>
<dbReference type="PANTHER" id="PTHR22911">
    <property type="entry name" value="ACYL-MALONYL CONDENSING ENZYME-RELATED"/>
    <property type="match status" value="1"/>
</dbReference>
<feature type="transmembrane region" description="Helical" evidence="1">
    <location>
        <begin position="256"/>
        <end position="276"/>
    </location>
</feature>
<dbReference type="InterPro" id="IPR037185">
    <property type="entry name" value="EmrE-like"/>
</dbReference>
<protein>
    <recommendedName>
        <fullName evidence="4">EamA domain-containing protein</fullName>
    </recommendedName>
</protein>
<evidence type="ECO:0000313" key="2">
    <source>
        <dbReference type="EMBL" id="KNC86356.1"/>
    </source>
</evidence>
<proteinExistence type="predicted"/>
<feature type="transmembrane region" description="Helical" evidence="1">
    <location>
        <begin position="485"/>
        <end position="506"/>
    </location>
</feature>
<dbReference type="OrthoDB" id="74158at2759"/>
<name>A0A0L0GBT4_9EUKA</name>
<reference evidence="2 3" key="1">
    <citation type="submission" date="2011-02" db="EMBL/GenBank/DDBJ databases">
        <title>The Genome Sequence of Sphaeroforma arctica JP610.</title>
        <authorList>
            <consortium name="The Broad Institute Genome Sequencing Platform"/>
            <person name="Russ C."/>
            <person name="Cuomo C."/>
            <person name="Young S.K."/>
            <person name="Zeng Q."/>
            <person name="Gargeya S."/>
            <person name="Alvarado L."/>
            <person name="Berlin A."/>
            <person name="Chapman S.B."/>
            <person name="Chen Z."/>
            <person name="Freedman E."/>
            <person name="Gellesch M."/>
            <person name="Goldberg J."/>
            <person name="Griggs A."/>
            <person name="Gujja S."/>
            <person name="Heilman E."/>
            <person name="Heiman D."/>
            <person name="Howarth C."/>
            <person name="Mehta T."/>
            <person name="Neiman D."/>
            <person name="Pearson M."/>
            <person name="Roberts A."/>
            <person name="Saif S."/>
            <person name="Shea T."/>
            <person name="Shenoy N."/>
            <person name="Sisk P."/>
            <person name="Stolte C."/>
            <person name="Sykes S."/>
            <person name="White J."/>
            <person name="Yandava C."/>
            <person name="Burger G."/>
            <person name="Gray M.W."/>
            <person name="Holland P.W.H."/>
            <person name="King N."/>
            <person name="Lang F.B.F."/>
            <person name="Roger A.J."/>
            <person name="Ruiz-Trillo I."/>
            <person name="Haas B."/>
            <person name="Nusbaum C."/>
            <person name="Birren B."/>
        </authorList>
    </citation>
    <scope>NUCLEOTIDE SEQUENCE [LARGE SCALE GENOMIC DNA]</scope>
    <source>
        <strain evidence="2 3">JP610</strain>
    </source>
</reference>
<accession>A0A0L0GBT4</accession>
<dbReference type="SUPFAM" id="SSF103481">
    <property type="entry name" value="Multidrug resistance efflux transporter EmrE"/>
    <property type="match status" value="1"/>
</dbReference>
<feature type="transmembrane region" description="Helical" evidence="1">
    <location>
        <begin position="513"/>
        <end position="533"/>
    </location>
</feature>
<keyword evidence="1" id="KW-1133">Transmembrane helix</keyword>
<dbReference type="RefSeq" id="XP_014160258.1">
    <property type="nucleotide sequence ID" value="XM_014304783.1"/>
</dbReference>
<gene>
    <name evidence="2" type="ORF">SARC_01489</name>
</gene>
<evidence type="ECO:0008006" key="4">
    <source>
        <dbReference type="Google" id="ProtNLM"/>
    </source>
</evidence>
<dbReference type="Proteomes" id="UP000054560">
    <property type="component" value="Unassembled WGS sequence"/>
</dbReference>
<feature type="transmembrane region" description="Helical" evidence="1">
    <location>
        <begin position="539"/>
        <end position="559"/>
    </location>
</feature>
<sequence length="575" mass="62783">MERQLSNRDRSISREREIEVSTLALDLPSVAEECFIRTQTLQEMIGHSQASNAIVVPAAPEKDHGETLIVPVQMHEGPKSTEDDDTEKTPLLGSVLNHTAIATDESGSMDLSHLFMNIGRGGSGDAEDDVMSHISYASHMSRFSRFSSSTRHSVVEEMMLEMPIASVPNYPQILMLLEHQEEGGEQVEMYLAVAQPEAEDQVPADQPETLLDALHIPKIFPTLPELPTDIDDITLRTEGDLQHTTFVLRVSRSVKALGYFITIFAMLSISCLGLVTKQVSSTGVSEPMIGLWRSTSITLCILPLSLWQLFSTPIDDLRHILTRPVLMKMLYCSIGYTIWVIGFFVALAYTSVTHAYLLNTSVCVWLVALKQFQTPEIVVPMERAGALIALGGVLFSIVGGMPGQDRDKIFRSLLGDAVAFLSAGGAVWYLRYGNELRASMPLFLYMLPVQGITAMVLAMYVMMTEPFSIGRDIHDGLFGWMTDTWVLEGLFLGIVTGLLGVVTYIAALRMVPAVIVSAVMLLEPPTASAMAVIAGYETVGAATIAGGAVCMVGIALITASTRKRSTDVDVTKFVN</sequence>
<feature type="transmembrane region" description="Helical" evidence="1">
    <location>
        <begin position="384"/>
        <end position="403"/>
    </location>
</feature>
<organism evidence="2 3">
    <name type="scientific">Sphaeroforma arctica JP610</name>
    <dbReference type="NCBI Taxonomy" id="667725"/>
    <lineage>
        <taxon>Eukaryota</taxon>
        <taxon>Ichthyosporea</taxon>
        <taxon>Ichthyophonida</taxon>
        <taxon>Sphaeroforma</taxon>
    </lineage>
</organism>
<feature type="transmembrane region" description="Helical" evidence="1">
    <location>
        <begin position="330"/>
        <end position="349"/>
    </location>
</feature>
<dbReference type="EMBL" id="KQ241655">
    <property type="protein sequence ID" value="KNC86356.1"/>
    <property type="molecule type" value="Genomic_DNA"/>
</dbReference>
<keyword evidence="1" id="KW-0812">Transmembrane</keyword>
<dbReference type="AlphaFoldDB" id="A0A0L0GBT4"/>
<keyword evidence="1" id="KW-0472">Membrane</keyword>
<dbReference type="GeneID" id="25901993"/>
<feature type="transmembrane region" description="Helical" evidence="1">
    <location>
        <begin position="288"/>
        <end position="310"/>
    </location>
</feature>
<evidence type="ECO:0000313" key="3">
    <source>
        <dbReference type="Proteomes" id="UP000054560"/>
    </source>
</evidence>
<dbReference type="GO" id="GO:0016020">
    <property type="term" value="C:membrane"/>
    <property type="evidence" value="ECO:0007669"/>
    <property type="project" value="TreeGrafter"/>
</dbReference>
<keyword evidence="3" id="KW-1185">Reference proteome</keyword>